<protein>
    <submittedName>
        <fullName evidence="1">Uncharacterized protein</fullName>
    </submittedName>
</protein>
<dbReference type="AlphaFoldDB" id="A0A4Z0MSX7"/>
<gene>
    <name evidence="1" type="ORF">EU557_01215</name>
</gene>
<evidence type="ECO:0000313" key="1">
    <source>
        <dbReference type="EMBL" id="TGD82438.1"/>
    </source>
</evidence>
<comment type="caution">
    <text evidence="1">The sequence shown here is derived from an EMBL/GenBank/DDBJ whole genome shotgun (WGS) entry which is preliminary data.</text>
</comment>
<accession>A0A4Z0MSX7</accession>
<dbReference type="EMBL" id="SRKZ01000001">
    <property type="protein sequence ID" value="TGD82438.1"/>
    <property type="molecule type" value="Genomic_DNA"/>
</dbReference>
<dbReference type="Proteomes" id="UP000298284">
    <property type="component" value="Unassembled WGS sequence"/>
</dbReference>
<organism evidence="1 2">
    <name type="scientific">Hymenobacter wooponensis</name>
    <dbReference type="NCBI Taxonomy" id="1525360"/>
    <lineage>
        <taxon>Bacteria</taxon>
        <taxon>Pseudomonadati</taxon>
        <taxon>Bacteroidota</taxon>
        <taxon>Cytophagia</taxon>
        <taxon>Cytophagales</taxon>
        <taxon>Hymenobacteraceae</taxon>
        <taxon>Hymenobacter</taxon>
    </lineage>
</organism>
<evidence type="ECO:0000313" key="2">
    <source>
        <dbReference type="Proteomes" id="UP000298284"/>
    </source>
</evidence>
<name>A0A4Z0MSX7_9BACT</name>
<sequence length="138" mass="15425">MENASDVIESTVSSAEWEEMLQINTQLYGQPRERTSSEVVFLASDAGFELRMMRAAEENLVDSGEPQYDIVKGPNGHANARARYNHLLRILPNSSALQTPFKIGPAGREDTTIGFIEYTSRQSLKASQLLCVIHNPNW</sequence>
<reference evidence="1 2" key="1">
    <citation type="submission" date="2019-04" db="EMBL/GenBank/DDBJ databases">
        <authorList>
            <person name="Feng G."/>
            <person name="Zhang J."/>
            <person name="Zhu H."/>
        </authorList>
    </citation>
    <scope>NUCLEOTIDE SEQUENCE [LARGE SCALE GENOMIC DNA]</scope>
    <source>
        <strain evidence="1 2">JCM 19491</strain>
    </source>
</reference>
<keyword evidence="2" id="KW-1185">Reference proteome</keyword>
<dbReference type="OrthoDB" id="885440at2"/>
<dbReference type="RefSeq" id="WP_135528600.1">
    <property type="nucleotide sequence ID" value="NZ_SRKZ01000001.1"/>
</dbReference>
<proteinExistence type="predicted"/>